<gene>
    <name evidence="1" type="ORF">PCAMFM013_S022g000089</name>
</gene>
<sequence>MDIHAEQVVSDSIFCYTSHSEYCSNTAPILAMIVSLVSSVDEHALDPNEKFNL</sequence>
<proteinExistence type="predicted"/>
<keyword evidence="2" id="KW-1185">Reference proteome</keyword>
<dbReference type="AlphaFoldDB" id="A0A0G4PM51"/>
<organism evidence="1 2">
    <name type="scientific">Penicillium camemberti (strain FM 013)</name>
    <dbReference type="NCBI Taxonomy" id="1429867"/>
    <lineage>
        <taxon>Eukaryota</taxon>
        <taxon>Fungi</taxon>
        <taxon>Dikarya</taxon>
        <taxon>Ascomycota</taxon>
        <taxon>Pezizomycotina</taxon>
        <taxon>Eurotiomycetes</taxon>
        <taxon>Eurotiomycetidae</taxon>
        <taxon>Eurotiales</taxon>
        <taxon>Aspergillaceae</taxon>
        <taxon>Penicillium</taxon>
    </lineage>
</organism>
<dbReference type="EMBL" id="HG793155">
    <property type="protein sequence ID" value="CRL27409.1"/>
    <property type="molecule type" value="Genomic_DNA"/>
</dbReference>
<accession>A0A0G4PM51</accession>
<reference evidence="1 2" key="1">
    <citation type="journal article" date="2014" name="Nat. Commun.">
        <title>Multiple recent horizontal transfers of a large genomic region in cheese making fungi.</title>
        <authorList>
            <person name="Cheeseman K."/>
            <person name="Ropars J."/>
            <person name="Renault P."/>
            <person name="Dupont J."/>
            <person name="Gouzy J."/>
            <person name="Branca A."/>
            <person name="Abraham A.L."/>
            <person name="Ceppi M."/>
            <person name="Conseiller E."/>
            <person name="Debuchy R."/>
            <person name="Malagnac F."/>
            <person name="Goarin A."/>
            <person name="Silar P."/>
            <person name="Lacoste S."/>
            <person name="Sallet E."/>
            <person name="Bensimon A."/>
            <person name="Giraud T."/>
            <person name="Brygoo Y."/>
        </authorList>
    </citation>
    <scope>NUCLEOTIDE SEQUENCE [LARGE SCALE GENOMIC DNA]</scope>
    <source>
        <strain evidence="2">FM 013</strain>
    </source>
</reference>
<dbReference type="Proteomes" id="UP000053732">
    <property type="component" value="Unassembled WGS sequence"/>
</dbReference>
<evidence type="ECO:0000313" key="2">
    <source>
        <dbReference type="Proteomes" id="UP000053732"/>
    </source>
</evidence>
<evidence type="ECO:0000313" key="1">
    <source>
        <dbReference type="EMBL" id="CRL27409.1"/>
    </source>
</evidence>
<protein>
    <submittedName>
        <fullName evidence="1">Str. FM013</fullName>
    </submittedName>
</protein>
<name>A0A0G4PM51_PENC3</name>